<dbReference type="Proteomes" id="UP001234585">
    <property type="component" value="Plasmid unnamed2"/>
</dbReference>
<dbReference type="EMBL" id="CP132304">
    <property type="protein sequence ID" value="WLS00792.1"/>
    <property type="molecule type" value="Genomic_DNA"/>
</dbReference>
<sequence>MTAGPFDLSRFVAAQDLVFDAALDELRAGRKETHWMWFVFPQLRALGRSPTANYYGMGSIEEARAYLEHPVLRDRLTRAVDAVLGVSGHSANEIFGSPDDLKFRSSMTLFNEAAAEDEVVFRRALDHFFAGEADPLTLELVGGGQ</sequence>
<dbReference type="InterPro" id="IPR036287">
    <property type="entry name" value="Rv1873-like_sf"/>
</dbReference>
<geneLocation type="plasmid" evidence="1 2">
    <name>unnamed2</name>
</geneLocation>
<evidence type="ECO:0000313" key="1">
    <source>
        <dbReference type="EMBL" id="WLS00792.1"/>
    </source>
</evidence>
<organism evidence="1 2">
    <name type="scientific">Shinella sumterensis</name>
    <dbReference type="NCBI Taxonomy" id="1967501"/>
    <lineage>
        <taxon>Bacteria</taxon>
        <taxon>Pseudomonadati</taxon>
        <taxon>Pseudomonadota</taxon>
        <taxon>Alphaproteobacteria</taxon>
        <taxon>Hyphomicrobiales</taxon>
        <taxon>Rhizobiaceae</taxon>
        <taxon>Shinella</taxon>
    </lineage>
</organism>
<dbReference type="Pfam" id="PF08837">
    <property type="entry name" value="DUF1810"/>
    <property type="match status" value="1"/>
</dbReference>
<dbReference type="Gene3D" id="1.25.40.380">
    <property type="entry name" value="Protein of unknown function DUF1810"/>
    <property type="match status" value="1"/>
</dbReference>
<keyword evidence="1" id="KW-0614">Plasmid</keyword>
<dbReference type="SUPFAM" id="SSF140736">
    <property type="entry name" value="Rv1873-like"/>
    <property type="match status" value="1"/>
</dbReference>
<name>A0AA50CSV0_9HYPH</name>
<gene>
    <name evidence="1" type="ORF">Q9313_24815</name>
</gene>
<dbReference type="InterPro" id="IPR014937">
    <property type="entry name" value="DUF1810"/>
</dbReference>
<evidence type="ECO:0000313" key="2">
    <source>
        <dbReference type="Proteomes" id="UP001234585"/>
    </source>
</evidence>
<keyword evidence="2" id="KW-1185">Reference proteome</keyword>
<proteinExistence type="predicted"/>
<reference evidence="1 2" key="1">
    <citation type="submission" date="2023-08" db="EMBL/GenBank/DDBJ databases">
        <title>Pathogen: clinical or host-associated sample.</title>
        <authorList>
            <person name="Hergert J."/>
            <person name="Casey R."/>
            <person name="Wagner J."/>
            <person name="Young E.L."/>
            <person name="Oakeson K.F."/>
        </authorList>
    </citation>
    <scope>NUCLEOTIDE SEQUENCE [LARGE SCALE GENOMIC DNA]</scope>
    <source>
        <strain evidence="1 2">1760953</strain>
        <plasmid evidence="1 2">unnamed2</plasmid>
    </source>
</reference>
<dbReference type="RefSeq" id="WP_272809176.1">
    <property type="nucleotide sequence ID" value="NZ_CP132304.1"/>
</dbReference>
<dbReference type="PIRSF" id="PIRSF008546">
    <property type="entry name" value="UCP008546"/>
    <property type="match status" value="1"/>
</dbReference>
<protein>
    <submittedName>
        <fullName evidence="1">DUF1810 domain-containing protein</fullName>
    </submittedName>
</protein>
<dbReference type="AlphaFoldDB" id="A0AA50CSV0"/>
<accession>A0AA50CSV0</accession>